<comment type="caution">
    <text evidence="15">The sequence shown here is derived from an EMBL/GenBank/DDBJ whole genome shotgun (WGS) entry which is preliminary data.</text>
</comment>
<dbReference type="EMBL" id="JACDUS010000001">
    <property type="protein sequence ID" value="MBA2880349.1"/>
    <property type="molecule type" value="Genomic_DNA"/>
</dbReference>
<comment type="similarity">
    <text evidence="3">Belongs to the class-II pyridoxal-phosphate-dependent aminotransferase family. BioF subfamily.</text>
</comment>
<dbReference type="Gene3D" id="3.40.640.10">
    <property type="entry name" value="Type I PLP-dependent aspartate aminotransferase-like (Major domain)"/>
    <property type="match status" value="1"/>
</dbReference>
<dbReference type="Gene3D" id="3.90.1150.10">
    <property type="entry name" value="Aspartate Aminotransferase, domain 1"/>
    <property type="match status" value="1"/>
</dbReference>
<dbReference type="SUPFAM" id="SSF53383">
    <property type="entry name" value="PLP-dependent transferases"/>
    <property type="match status" value="1"/>
</dbReference>
<keyword evidence="13" id="KW-0175">Coiled coil</keyword>
<dbReference type="RefSeq" id="WP_181549991.1">
    <property type="nucleotide sequence ID" value="NZ_JACDUS010000001.1"/>
</dbReference>
<comment type="pathway">
    <text evidence="2">Cofactor biosynthesis; biotin biosynthesis.</text>
</comment>
<evidence type="ECO:0000256" key="12">
    <source>
        <dbReference type="RuleBase" id="RU003693"/>
    </source>
</evidence>
<dbReference type="PANTHER" id="PTHR13693">
    <property type="entry name" value="CLASS II AMINOTRANSFERASE/8-AMINO-7-OXONONANOATE SYNTHASE"/>
    <property type="match status" value="1"/>
</dbReference>
<organism evidence="15 16">
    <name type="scientific">Desulfosalsimonas propionicica</name>
    <dbReference type="NCBI Taxonomy" id="332175"/>
    <lineage>
        <taxon>Bacteria</taxon>
        <taxon>Pseudomonadati</taxon>
        <taxon>Thermodesulfobacteriota</taxon>
        <taxon>Desulfobacteria</taxon>
        <taxon>Desulfobacterales</taxon>
        <taxon>Desulfosalsimonadaceae</taxon>
        <taxon>Desulfosalsimonas</taxon>
    </lineage>
</organism>
<evidence type="ECO:0000256" key="4">
    <source>
        <dbReference type="ARBA" id="ARBA00011738"/>
    </source>
</evidence>
<evidence type="ECO:0000256" key="10">
    <source>
        <dbReference type="ARBA" id="ARBA00033381"/>
    </source>
</evidence>
<dbReference type="GO" id="GO:0030170">
    <property type="term" value="F:pyridoxal phosphate binding"/>
    <property type="evidence" value="ECO:0007669"/>
    <property type="project" value="InterPro"/>
</dbReference>
<dbReference type="Pfam" id="PF00155">
    <property type="entry name" value="Aminotran_1_2"/>
    <property type="match status" value="1"/>
</dbReference>
<dbReference type="InterPro" id="IPR004839">
    <property type="entry name" value="Aminotransferase_I/II_large"/>
</dbReference>
<sequence>MTKRTSATYFMKEELGRRKQENHLRFLVPVTPCDGVMVKRNGKSLINFCSNDYLGLARHPLLRQRSKDFMDRYGAGATASRLVCGTLPCAEAVEGKLARLKGAESSLIFNSGFQANLSLLPALADKKSLILSDRLNHRSIIEGARLCRCALAVFRHNDLAHLEEILHKSRYLDYSRIFIVTESIFSMDGDISDVAQLVEMARGYGSILIVDEAHATGVAGARGMGLTAGTAVDCCMGTFGKALGSFGAYGTFSKQMRDYLVNCCSGFIYSTALPPSVMGAVDAALDLVPEMERERKQLMEKARDLRAELHRMGWDTGPSATHIIPVIVGSEAQTLALAGRLEDAGILAMAIRPPTVEKGRSRIRLALTALHTDQHLNQLIDALDRWKRTKQK</sequence>
<evidence type="ECO:0000256" key="5">
    <source>
        <dbReference type="ARBA" id="ARBA00013187"/>
    </source>
</evidence>
<dbReference type="CDD" id="cd06454">
    <property type="entry name" value="KBL_like"/>
    <property type="match status" value="1"/>
</dbReference>
<dbReference type="GO" id="GO:0009102">
    <property type="term" value="P:biotin biosynthetic process"/>
    <property type="evidence" value="ECO:0007669"/>
    <property type="project" value="UniProtKB-KW"/>
</dbReference>
<evidence type="ECO:0000313" key="15">
    <source>
        <dbReference type="EMBL" id="MBA2880349.1"/>
    </source>
</evidence>
<comment type="cofactor">
    <cofactor evidence="1 12">
        <name>pyridoxal 5'-phosphate</name>
        <dbReference type="ChEBI" id="CHEBI:597326"/>
    </cofactor>
</comment>
<feature type="domain" description="Aminotransferase class I/classII large" evidence="14">
    <location>
        <begin position="44"/>
        <end position="383"/>
    </location>
</feature>
<keyword evidence="8 12" id="KW-0663">Pyridoxal phosphate</keyword>
<dbReference type="InterPro" id="IPR001917">
    <property type="entry name" value="Aminotrans_II_pyridoxalP_BS"/>
</dbReference>
<feature type="coiled-coil region" evidence="13">
    <location>
        <begin position="281"/>
        <end position="308"/>
    </location>
</feature>
<dbReference type="InterPro" id="IPR050087">
    <property type="entry name" value="AON_synthase_class-II"/>
</dbReference>
<keyword evidence="15" id="KW-0012">Acyltransferase</keyword>
<dbReference type="PANTHER" id="PTHR13693:SF100">
    <property type="entry name" value="8-AMINO-7-OXONONANOATE SYNTHASE"/>
    <property type="match status" value="1"/>
</dbReference>
<dbReference type="Proteomes" id="UP000525298">
    <property type="component" value="Unassembled WGS sequence"/>
</dbReference>
<dbReference type="InterPro" id="IPR015422">
    <property type="entry name" value="PyrdxlP-dep_Trfase_small"/>
</dbReference>
<name>A0A7W0C720_9BACT</name>
<dbReference type="PROSITE" id="PS00599">
    <property type="entry name" value="AA_TRANSFER_CLASS_2"/>
    <property type="match status" value="1"/>
</dbReference>
<dbReference type="AlphaFoldDB" id="A0A7W0C720"/>
<evidence type="ECO:0000256" key="6">
    <source>
        <dbReference type="ARBA" id="ARBA00022679"/>
    </source>
</evidence>
<evidence type="ECO:0000256" key="3">
    <source>
        <dbReference type="ARBA" id="ARBA00010008"/>
    </source>
</evidence>
<evidence type="ECO:0000256" key="9">
    <source>
        <dbReference type="ARBA" id="ARBA00032610"/>
    </source>
</evidence>
<dbReference type="InterPro" id="IPR015421">
    <property type="entry name" value="PyrdxlP-dep_Trfase_major"/>
</dbReference>
<proteinExistence type="inferred from homology"/>
<keyword evidence="16" id="KW-1185">Reference proteome</keyword>
<keyword evidence="7" id="KW-0093">Biotin biosynthesis</keyword>
<dbReference type="EC" id="2.3.1.47" evidence="5"/>
<reference evidence="15 16" key="1">
    <citation type="submission" date="2020-07" db="EMBL/GenBank/DDBJ databases">
        <title>Genomic Encyclopedia of Type Strains, Phase IV (KMG-IV): sequencing the most valuable type-strain genomes for metagenomic binning, comparative biology and taxonomic classification.</title>
        <authorList>
            <person name="Goeker M."/>
        </authorList>
    </citation>
    <scope>NUCLEOTIDE SEQUENCE [LARGE SCALE GENOMIC DNA]</scope>
    <source>
        <strain evidence="15 16">DSM 17721</strain>
    </source>
</reference>
<gene>
    <name evidence="15" type="ORF">HNR65_000656</name>
</gene>
<comment type="catalytic activity">
    <reaction evidence="11">
        <text>6-carboxyhexanoyl-[ACP] + L-alanine + H(+) = (8S)-8-amino-7-oxononanoate + holo-[ACP] + CO2</text>
        <dbReference type="Rhea" id="RHEA:42288"/>
        <dbReference type="Rhea" id="RHEA-COMP:9685"/>
        <dbReference type="Rhea" id="RHEA-COMP:9955"/>
        <dbReference type="ChEBI" id="CHEBI:15378"/>
        <dbReference type="ChEBI" id="CHEBI:16526"/>
        <dbReference type="ChEBI" id="CHEBI:57972"/>
        <dbReference type="ChEBI" id="CHEBI:64479"/>
        <dbReference type="ChEBI" id="CHEBI:78846"/>
        <dbReference type="ChEBI" id="CHEBI:149468"/>
        <dbReference type="EC" id="2.3.1.47"/>
    </reaction>
</comment>
<evidence type="ECO:0000259" key="14">
    <source>
        <dbReference type="Pfam" id="PF00155"/>
    </source>
</evidence>
<evidence type="ECO:0000256" key="7">
    <source>
        <dbReference type="ARBA" id="ARBA00022756"/>
    </source>
</evidence>
<evidence type="ECO:0000256" key="8">
    <source>
        <dbReference type="ARBA" id="ARBA00022898"/>
    </source>
</evidence>
<evidence type="ECO:0000256" key="13">
    <source>
        <dbReference type="SAM" id="Coils"/>
    </source>
</evidence>
<protein>
    <recommendedName>
        <fullName evidence="5">8-amino-7-oxononanoate synthase</fullName>
        <ecNumber evidence="5">2.3.1.47</ecNumber>
    </recommendedName>
    <alternativeName>
        <fullName evidence="9">7-keto-8-amino-pelargonic acid synthase</fullName>
    </alternativeName>
    <alternativeName>
        <fullName evidence="10">8-amino-7-ketopelargonate synthase</fullName>
    </alternativeName>
</protein>
<comment type="subunit">
    <text evidence="4">Homodimer.</text>
</comment>
<accession>A0A7W0C720</accession>
<evidence type="ECO:0000256" key="11">
    <source>
        <dbReference type="ARBA" id="ARBA00047715"/>
    </source>
</evidence>
<keyword evidence="6 15" id="KW-0808">Transferase</keyword>
<evidence type="ECO:0000256" key="2">
    <source>
        <dbReference type="ARBA" id="ARBA00004746"/>
    </source>
</evidence>
<dbReference type="GO" id="GO:0008710">
    <property type="term" value="F:8-amino-7-oxononanoate synthase activity"/>
    <property type="evidence" value="ECO:0007669"/>
    <property type="project" value="UniProtKB-EC"/>
</dbReference>
<dbReference type="InterPro" id="IPR015424">
    <property type="entry name" value="PyrdxlP-dep_Trfase"/>
</dbReference>
<evidence type="ECO:0000313" key="16">
    <source>
        <dbReference type="Proteomes" id="UP000525298"/>
    </source>
</evidence>
<evidence type="ECO:0000256" key="1">
    <source>
        <dbReference type="ARBA" id="ARBA00001933"/>
    </source>
</evidence>